<evidence type="ECO:0000313" key="5">
    <source>
        <dbReference type="WBParaSite" id="TASK_0000707201-mRNA-1"/>
    </source>
</evidence>
<dbReference type="PANTHER" id="PTHR35153">
    <property type="entry name" value="COILED-COIL DOMAIN-CONTAINING PROTEIN 154"/>
    <property type="match status" value="1"/>
</dbReference>
<accession>A0A0R3W9F0</accession>
<dbReference type="AlphaFoldDB" id="A0A0R3W9F0"/>
<dbReference type="Proteomes" id="UP000282613">
    <property type="component" value="Unassembled WGS sequence"/>
</dbReference>
<dbReference type="OrthoDB" id="6266141at2759"/>
<evidence type="ECO:0000313" key="4">
    <source>
        <dbReference type="Proteomes" id="UP000282613"/>
    </source>
</evidence>
<dbReference type="InterPro" id="IPR029512">
    <property type="entry name" value="CCDC154"/>
</dbReference>
<organism evidence="5">
    <name type="scientific">Taenia asiatica</name>
    <name type="common">Asian tapeworm</name>
    <dbReference type="NCBI Taxonomy" id="60517"/>
    <lineage>
        <taxon>Eukaryota</taxon>
        <taxon>Metazoa</taxon>
        <taxon>Spiralia</taxon>
        <taxon>Lophotrochozoa</taxon>
        <taxon>Platyhelminthes</taxon>
        <taxon>Cestoda</taxon>
        <taxon>Eucestoda</taxon>
        <taxon>Cyclophyllidea</taxon>
        <taxon>Taeniidae</taxon>
        <taxon>Taenia</taxon>
    </lineage>
</organism>
<dbReference type="STRING" id="60517.A0A0R3W9F0"/>
<evidence type="ECO:0000256" key="2">
    <source>
        <dbReference type="SAM" id="MobiDB-lite"/>
    </source>
</evidence>
<evidence type="ECO:0000256" key="1">
    <source>
        <dbReference type="SAM" id="Coils"/>
    </source>
</evidence>
<proteinExistence type="predicted"/>
<keyword evidence="1" id="KW-0175">Coiled coil</keyword>
<feature type="coiled-coil region" evidence="1">
    <location>
        <begin position="164"/>
        <end position="198"/>
    </location>
</feature>
<feature type="coiled-coil region" evidence="1">
    <location>
        <begin position="38"/>
        <end position="65"/>
    </location>
</feature>
<dbReference type="WBParaSite" id="TASK_0000707201-mRNA-1">
    <property type="protein sequence ID" value="TASK_0000707201-mRNA-1"/>
    <property type="gene ID" value="TASK_0000707201"/>
</dbReference>
<sequence>MQRTPRQGTLVVSKDKGQTWSNTVSSSTSFPTHRPANMADLESRVAAAERSNQKILHDIADLKEELQLGRKRTVGRSIGDLPGQTNTDQVLQKLSADIQTVNSRCGSQALDIQNLYQELKNFESKLENTLHNDLRYLPAEISGNFVRPESNSTKKSNVSNVRGSSSVDRAVQRLEAAVAQIERKMDSIQSDRLRFENAIQNNLIDQATRSSESGKSTEEMMVELRSMLRSNAQEIVSSRQNVRSEMEDLSEKLNKRVTDALEKLQDELNSSHTDLEAALGRFSLANSAYETRLVEVESGLKKLAKELPGELNELRQEHQTNQRKLLNTLTQLDLAVEVLEQGLSDEKEQLKGVVAAEIKARTSNIFTIQNKLQELEESTKEASLKLNSSVDEIQERLAQLTSQVG</sequence>
<feature type="region of interest" description="Disordered" evidence="2">
    <location>
        <begin position="1"/>
        <end position="35"/>
    </location>
</feature>
<dbReference type="PANTHER" id="PTHR35153:SF1">
    <property type="entry name" value="COILED-COIL DOMAIN-CONTAINING PROTEIN 154"/>
    <property type="match status" value="1"/>
</dbReference>
<evidence type="ECO:0000313" key="3">
    <source>
        <dbReference type="EMBL" id="VDK37826.1"/>
    </source>
</evidence>
<feature type="compositionally biased region" description="Polar residues" evidence="2">
    <location>
        <begin position="18"/>
        <end position="31"/>
    </location>
</feature>
<name>A0A0R3W9F0_TAEAS</name>
<keyword evidence="4" id="KW-1185">Reference proteome</keyword>
<feature type="coiled-coil region" evidence="1">
    <location>
        <begin position="372"/>
        <end position="403"/>
    </location>
</feature>
<dbReference type="EMBL" id="UYRS01018571">
    <property type="protein sequence ID" value="VDK37826.1"/>
    <property type="molecule type" value="Genomic_DNA"/>
</dbReference>
<gene>
    <name evidence="3" type="ORF">TASK_LOCUS7073</name>
</gene>
<feature type="coiled-coil region" evidence="1">
    <location>
        <begin position="232"/>
        <end position="281"/>
    </location>
</feature>
<reference evidence="3 4" key="2">
    <citation type="submission" date="2018-11" db="EMBL/GenBank/DDBJ databases">
        <authorList>
            <consortium name="Pathogen Informatics"/>
        </authorList>
    </citation>
    <scope>NUCLEOTIDE SEQUENCE [LARGE SCALE GENOMIC DNA]</scope>
</reference>
<protein>
    <submittedName>
        <fullName evidence="5">Cytoskeleton-associated protein 4</fullName>
    </submittedName>
</protein>
<reference evidence="5" key="1">
    <citation type="submission" date="2017-02" db="UniProtKB">
        <authorList>
            <consortium name="WormBaseParasite"/>
        </authorList>
    </citation>
    <scope>IDENTIFICATION</scope>
</reference>